<name>A0A4Y8LBV8_9BACL</name>
<keyword evidence="3" id="KW-1185">Reference proteome</keyword>
<gene>
    <name evidence="2" type="ORF">E2626_13260</name>
</gene>
<protein>
    <submittedName>
        <fullName evidence="2">Uncharacterized protein</fullName>
    </submittedName>
</protein>
<evidence type="ECO:0000256" key="1">
    <source>
        <dbReference type="SAM" id="Phobius"/>
    </source>
</evidence>
<evidence type="ECO:0000313" key="3">
    <source>
        <dbReference type="Proteomes" id="UP000297776"/>
    </source>
</evidence>
<accession>A0A4Y8LBV8</accession>
<reference evidence="2 3" key="1">
    <citation type="submission" date="2019-03" db="EMBL/GenBank/DDBJ databases">
        <authorList>
            <person name="Yang Y."/>
        </authorList>
    </citation>
    <scope>NUCLEOTIDE SEQUENCE [LARGE SCALE GENOMIC DNA]</scope>
    <source>
        <strain evidence="2 3">ASL-1</strain>
    </source>
</reference>
<keyword evidence="1" id="KW-0472">Membrane</keyword>
<sequence>MKKENTALAAGLVFIGVVMAGMFYFEVEVLAALAFPVFAIGMSPYFYIRSKEKEKKWLSKAAALDGRSVLDETEWIFERNGSPAASMSILNKGGAYIGAYKIVNLPFIKKVSSMVFAGADAYYSFTAGVFTSHNEPAAAFQKRKEDKQTVLEIRGHSGETAGYYKEDNKKLTRINGAIYTADGDLLCEVKTKSMAGDFDIHTTDGRFFASYRFGYFDYAMKPQFQKSVALDIVKVGNELSHGEKTIAAAVVCYWMSYMQRGN</sequence>
<keyword evidence="1" id="KW-1133">Transmembrane helix</keyword>
<proteinExistence type="predicted"/>
<dbReference type="RefSeq" id="WP_134382263.1">
    <property type="nucleotide sequence ID" value="NZ_SORX01000008.1"/>
</dbReference>
<keyword evidence="1" id="KW-0812">Transmembrane</keyword>
<comment type="caution">
    <text evidence="2">The sequence shown here is derived from an EMBL/GenBank/DDBJ whole genome shotgun (WGS) entry which is preliminary data.</text>
</comment>
<dbReference type="EMBL" id="SORX01000008">
    <property type="protein sequence ID" value="TFD99747.1"/>
    <property type="molecule type" value="Genomic_DNA"/>
</dbReference>
<dbReference type="AlphaFoldDB" id="A0A4Y8LBV8"/>
<feature type="transmembrane region" description="Helical" evidence="1">
    <location>
        <begin position="7"/>
        <end position="25"/>
    </location>
</feature>
<dbReference type="Proteomes" id="UP000297776">
    <property type="component" value="Unassembled WGS sequence"/>
</dbReference>
<evidence type="ECO:0000313" key="2">
    <source>
        <dbReference type="EMBL" id="TFD99747.1"/>
    </source>
</evidence>
<feature type="transmembrane region" description="Helical" evidence="1">
    <location>
        <begin position="31"/>
        <end position="48"/>
    </location>
</feature>
<organism evidence="2 3">
    <name type="scientific">Jeotgalibacillus salarius</name>
    <dbReference type="NCBI Taxonomy" id="546023"/>
    <lineage>
        <taxon>Bacteria</taxon>
        <taxon>Bacillati</taxon>
        <taxon>Bacillota</taxon>
        <taxon>Bacilli</taxon>
        <taxon>Bacillales</taxon>
        <taxon>Caryophanaceae</taxon>
        <taxon>Jeotgalibacillus</taxon>
    </lineage>
</organism>
<dbReference type="OrthoDB" id="2961259at2"/>